<protein>
    <submittedName>
        <fullName evidence="1">Uncharacterized protein</fullName>
    </submittedName>
</protein>
<accession>A0A2S4LSZ1</accession>
<proteinExistence type="predicted"/>
<gene>
    <name evidence="1" type="ORF">CYD53_1328</name>
</gene>
<evidence type="ECO:0000313" key="2">
    <source>
        <dbReference type="Proteomes" id="UP000236919"/>
    </source>
</evidence>
<sequence length="82" mass="9187">MIRSALSRAFTIDGMTVRVEIYRPEGSDAWVLELLDGQGCAIMWEETFATDQAAFEEFVEGVRVLGLARLIDLPADETRSLH</sequence>
<dbReference type="RefSeq" id="WP_103721447.1">
    <property type="nucleotide sequence ID" value="NZ_PQFZ01000032.1"/>
</dbReference>
<dbReference type="AlphaFoldDB" id="A0A2S4LSZ1"/>
<comment type="caution">
    <text evidence="1">The sequence shown here is derived from an EMBL/GenBank/DDBJ whole genome shotgun (WGS) entry which is preliminary data.</text>
</comment>
<dbReference type="EMBL" id="PQFZ01000032">
    <property type="protein sequence ID" value="POR45550.1"/>
    <property type="molecule type" value="Genomic_DNA"/>
</dbReference>
<organism evidence="1 2">
    <name type="scientific">Bosea psychrotolerans</name>
    <dbReference type="NCBI Taxonomy" id="1871628"/>
    <lineage>
        <taxon>Bacteria</taxon>
        <taxon>Pseudomonadati</taxon>
        <taxon>Pseudomonadota</taxon>
        <taxon>Alphaproteobacteria</taxon>
        <taxon>Hyphomicrobiales</taxon>
        <taxon>Boseaceae</taxon>
        <taxon>Bosea</taxon>
    </lineage>
</organism>
<evidence type="ECO:0000313" key="1">
    <source>
        <dbReference type="EMBL" id="POR45550.1"/>
    </source>
</evidence>
<keyword evidence="2" id="KW-1185">Reference proteome</keyword>
<reference evidence="1 2" key="1">
    <citation type="submission" date="2018-01" db="EMBL/GenBank/DDBJ databases">
        <title>Genomic Encyclopedia of Type Strains, Phase III (KMG-III): the genomes of soil and plant-associated and newly described type strains.</title>
        <authorList>
            <person name="Whitman W."/>
        </authorList>
    </citation>
    <scope>NUCLEOTIDE SEQUENCE [LARGE SCALE GENOMIC DNA]</scope>
    <source>
        <strain evidence="1 2">1131</strain>
    </source>
</reference>
<dbReference type="Proteomes" id="UP000236919">
    <property type="component" value="Unassembled WGS sequence"/>
</dbReference>
<name>A0A2S4LSZ1_9HYPH</name>
<dbReference type="OrthoDB" id="7864523at2"/>